<sequence>MKVRCLLVDDEPLAINLIKNHLSHLDSFEVVASCPNAVKALEVLRSTPVDLLFLDINMPKLTGLEFLRALKNPPAVIITTAYREYALDGYDLDVVDYLLKPITFNRFINAIDRYLRRIAVVNPVESVASQSFLHVRAAGKIHRLPLDQILFIESVKDYLVFHMPDHTITAKYKIGAMESEIKSRSFLRVHRSFIINTDKISSYTASEIQLGKIEIPIGASYKEYVYKLLESSKLNS</sequence>
<dbReference type="Gene3D" id="2.40.50.1020">
    <property type="entry name" value="LytTr DNA-binding domain"/>
    <property type="match status" value="1"/>
</dbReference>
<evidence type="ECO:0000259" key="3">
    <source>
        <dbReference type="PROSITE" id="PS50110"/>
    </source>
</evidence>
<protein>
    <submittedName>
        <fullName evidence="5">DNA-binding response regulator</fullName>
    </submittedName>
</protein>
<dbReference type="GO" id="GO:0032993">
    <property type="term" value="C:protein-DNA complex"/>
    <property type="evidence" value="ECO:0007669"/>
    <property type="project" value="TreeGrafter"/>
</dbReference>
<feature type="domain" description="Response regulatory" evidence="3">
    <location>
        <begin position="4"/>
        <end position="115"/>
    </location>
</feature>
<dbReference type="PANTHER" id="PTHR48111:SF17">
    <property type="entry name" value="TRANSCRIPTIONAL REGULATORY PROTEIN YPDB"/>
    <property type="match status" value="1"/>
</dbReference>
<dbReference type="OrthoDB" id="1646880at2"/>
<keyword evidence="1 5" id="KW-0238">DNA-binding</keyword>
<keyword evidence="2" id="KW-0597">Phosphoprotein</keyword>
<dbReference type="InterPro" id="IPR011006">
    <property type="entry name" value="CheY-like_superfamily"/>
</dbReference>
<dbReference type="SUPFAM" id="SSF52172">
    <property type="entry name" value="CheY-like"/>
    <property type="match status" value="1"/>
</dbReference>
<dbReference type="GO" id="GO:0000976">
    <property type="term" value="F:transcription cis-regulatory region binding"/>
    <property type="evidence" value="ECO:0007669"/>
    <property type="project" value="TreeGrafter"/>
</dbReference>
<dbReference type="GO" id="GO:0006355">
    <property type="term" value="P:regulation of DNA-templated transcription"/>
    <property type="evidence" value="ECO:0007669"/>
    <property type="project" value="TreeGrafter"/>
</dbReference>
<keyword evidence="6" id="KW-1185">Reference proteome</keyword>
<dbReference type="Proteomes" id="UP000239590">
    <property type="component" value="Unassembled WGS sequence"/>
</dbReference>
<gene>
    <name evidence="5" type="ORF">C5O19_24230</name>
</gene>
<dbReference type="PANTHER" id="PTHR48111">
    <property type="entry name" value="REGULATOR OF RPOS"/>
    <property type="match status" value="1"/>
</dbReference>
<dbReference type="InterPro" id="IPR007492">
    <property type="entry name" value="LytTR_DNA-bd_dom"/>
</dbReference>
<name>A0A2S7IFJ0_9BACT</name>
<dbReference type="PROSITE" id="PS50930">
    <property type="entry name" value="HTH_LYTTR"/>
    <property type="match status" value="1"/>
</dbReference>
<organism evidence="5 6">
    <name type="scientific">Siphonobacter curvatus</name>
    <dbReference type="NCBI Taxonomy" id="2094562"/>
    <lineage>
        <taxon>Bacteria</taxon>
        <taxon>Pseudomonadati</taxon>
        <taxon>Bacteroidota</taxon>
        <taxon>Cytophagia</taxon>
        <taxon>Cytophagales</taxon>
        <taxon>Cytophagaceae</taxon>
        <taxon>Siphonobacter</taxon>
    </lineage>
</organism>
<dbReference type="AlphaFoldDB" id="A0A2S7IFJ0"/>
<evidence type="ECO:0000256" key="1">
    <source>
        <dbReference type="ARBA" id="ARBA00023125"/>
    </source>
</evidence>
<dbReference type="GO" id="GO:0000156">
    <property type="term" value="F:phosphorelay response regulator activity"/>
    <property type="evidence" value="ECO:0007669"/>
    <property type="project" value="TreeGrafter"/>
</dbReference>
<dbReference type="RefSeq" id="WP_104715943.1">
    <property type="nucleotide sequence ID" value="NZ_PTRA01000008.1"/>
</dbReference>
<dbReference type="Pfam" id="PF04397">
    <property type="entry name" value="LytTR"/>
    <property type="match status" value="1"/>
</dbReference>
<dbReference type="PROSITE" id="PS50110">
    <property type="entry name" value="RESPONSE_REGULATORY"/>
    <property type="match status" value="1"/>
</dbReference>
<feature type="domain" description="HTH LytTR-type" evidence="4">
    <location>
        <begin position="133"/>
        <end position="202"/>
    </location>
</feature>
<dbReference type="SMART" id="SM00448">
    <property type="entry name" value="REC"/>
    <property type="match status" value="1"/>
</dbReference>
<dbReference type="Gene3D" id="3.40.50.2300">
    <property type="match status" value="1"/>
</dbReference>
<accession>A0A2S7IFJ0</accession>
<evidence type="ECO:0000256" key="2">
    <source>
        <dbReference type="PROSITE-ProRule" id="PRU00169"/>
    </source>
</evidence>
<comment type="caution">
    <text evidence="5">The sequence shown here is derived from an EMBL/GenBank/DDBJ whole genome shotgun (WGS) entry which is preliminary data.</text>
</comment>
<reference evidence="6" key="1">
    <citation type="submission" date="2018-02" db="EMBL/GenBank/DDBJ databases">
        <title>Genome sequencing of Solimonas sp. HR-BB.</title>
        <authorList>
            <person name="Lee Y."/>
            <person name="Jeon C.O."/>
        </authorList>
    </citation>
    <scope>NUCLEOTIDE SEQUENCE [LARGE SCALE GENOMIC DNA]</scope>
    <source>
        <strain evidence="6">HR-U</strain>
    </source>
</reference>
<dbReference type="EMBL" id="PTRA01000008">
    <property type="protein sequence ID" value="PQA53783.1"/>
    <property type="molecule type" value="Genomic_DNA"/>
</dbReference>
<feature type="modified residue" description="4-aspartylphosphate" evidence="2">
    <location>
        <position position="55"/>
    </location>
</feature>
<dbReference type="InterPro" id="IPR001789">
    <property type="entry name" value="Sig_transdc_resp-reg_receiver"/>
</dbReference>
<evidence type="ECO:0000313" key="5">
    <source>
        <dbReference type="EMBL" id="PQA53783.1"/>
    </source>
</evidence>
<proteinExistence type="predicted"/>
<dbReference type="GO" id="GO:0005829">
    <property type="term" value="C:cytosol"/>
    <property type="evidence" value="ECO:0007669"/>
    <property type="project" value="TreeGrafter"/>
</dbReference>
<dbReference type="Pfam" id="PF00072">
    <property type="entry name" value="Response_reg"/>
    <property type="match status" value="1"/>
</dbReference>
<evidence type="ECO:0000259" key="4">
    <source>
        <dbReference type="PROSITE" id="PS50930"/>
    </source>
</evidence>
<evidence type="ECO:0000313" key="6">
    <source>
        <dbReference type="Proteomes" id="UP000239590"/>
    </source>
</evidence>
<dbReference type="InterPro" id="IPR039420">
    <property type="entry name" value="WalR-like"/>
</dbReference>
<dbReference type="SMART" id="SM00850">
    <property type="entry name" value="LytTR"/>
    <property type="match status" value="1"/>
</dbReference>